<dbReference type="HOGENOM" id="CLU_1846698_0_0_1"/>
<protein>
    <submittedName>
        <fullName evidence="1">EC1118_1P2_1838p</fullName>
    </submittedName>
</protein>
<dbReference type="AlphaFoldDB" id="C8ZIR6"/>
<evidence type="ECO:0000313" key="1">
    <source>
        <dbReference type="EMBL" id="CAY86847.1"/>
    </source>
</evidence>
<gene>
    <name evidence="1" type="ORF">EC1118_1P2_1838g</name>
</gene>
<evidence type="ECO:0000313" key="2">
    <source>
        <dbReference type="Proteomes" id="UP000000286"/>
    </source>
</evidence>
<organism evidence="1 2">
    <name type="scientific">Saccharomyces cerevisiae (strain Lalvin EC1118 / Prise de mousse)</name>
    <name type="common">Baker's yeast</name>
    <dbReference type="NCBI Taxonomy" id="643680"/>
    <lineage>
        <taxon>Eukaryota</taxon>
        <taxon>Fungi</taxon>
        <taxon>Dikarya</taxon>
        <taxon>Ascomycota</taxon>
        <taxon>Saccharomycotina</taxon>
        <taxon>Saccharomycetes</taxon>
        <taxon>Saccharomycetales</taxon>
        <taxon>Saccharomycetaceae</taxon>
        <taxon>Saccharomyces</taxon>
    </lineage>
</organism>
<proteinExistence type="predicted"/>
<reference evidence="1 2" key="1">
    <citation type="journal article" date="2009" name="Proc. Natl. Acad. Sci. U.S.A.">
        <title>Eukaryote-to-eukaryote gene transfer events revealed by the genome sequence of the wine yeast Saccharomyces cerevisiae EC1118.</title>
        <authorList>
            <person name="Novo M."/>
            <person name="Bigey F."/>
            <person name="Beyne E."/>
            <person name="Galeote V."/>
            <person name="Gavory F."/>
            <person name="Mallet S."/>
            <person name="Cambot B."/>
            <person name="Legras J.L."/>
            <person name="Wincker P."/>
            <person name="Casaregola S."/>
            <person name="Dequin S."/>
        </authorList>
    </citation>
    <scope>NUCLEOTIDE SEQUENCE [LARGE SCALE GENOMIC DNA]</scope>
    <source>
        <strain evidence="2">Lalvin EC1118 / Prise de mousse</strain>
    </source>
</reference>
<dbReference type="EMBL" id="FN394217">
    <property type="protein sequence ID" value="CAY86847.1"/>
    <property type="molecule type" value="Genomic_DNA"/>
</dbReference>
<name>C8ZIR6_YEAS8</name>
<dbReference type="Proteomes" id="UP000000286">
    <property type="component" value="Chromosome XVI"/>
</dbReference>
<sequence>MVQLSTYLPSPPSTNMSCTFSSVMSVCFMTMSATVLPICGKAVTSHLRSNSCLTRVSSFLNTSRPQLATFPDSRASSSTSSSMHVPLPTLTILTPSLHQAKLLRLIILFVEAVLGKAKMIKSAFFQVFGSSRSEWYLAL</sequence>
<accession>C8ZIR6</accession>